<feature type="compositionally biased region" description="Polar residues" evidence="2">
    <location>
        <begin position="184"/>
        <end position="197"/>
    </location>
</feature>
<feature type="compositionally biased region" description="Low complexity" evidence="2">
    <location>
        <begin position="150"/>
        <end position="161"/>
    </location>
</feature>
<name>A0A086TET0_HAPC1</name>
<feature type="compositionally biased region" description="Low complexity" evidence="2">
    <location>
        <begin position="45"/>
        <end position="79"/>
    </location>
</feature>
<sequence length="708" mass="78688">MGRKKPAPQPLSLPDPSSTTAASSTIATTSRRSHDSHPLSADFETAPSTSTAQSPSDSRSPVSITASASASTRASPYSSKFAQKRPQTARAVPRSADTESFDRLSPSQPSVVDGPKAQTPTAYPHIATAYSSQPSLPPRSAQPDSKKSKGGFFHFSKPSKSANQFPSHAHQVSAGSARGEPQLRGNQGPTASWQGDSPQPVPTYDTQKLQKLDSSRSELSLSSQGDRESSSTSNPTRKSKPSPFGLLTRTKSHRDREVTSANETHDPMPALVTHSAMERTDSPPPRTAPVAHERAFRGMMDSSVRNRSEDRLPTRQGNMSRENNRDREMRDPRGLPGPARESGGSTFLSGLKNSSTKAAGMFGRSLFGKGHRSASTLEKEAPLDDEHYELKVLNLPLAAQTRKTRISKRLEDSRDKTEFWMPAFPWRAIDYLNYKGCEVEGLYRVPGSGPQIKKWQRKFDEQLDVNLFEEEDLYDINIIGSMLKAWLRELPDELFPKASQERIARECAGAETVPQMLVDELSNLSPFQYYLLFAITCHLSLLLAHSDKNKMDFRNLCICFQPCMKIDAFCFKFLVCDWRDCWKGCKNEAAYIEQEYLLLDQPPPRGLSQPQESDRSEPDDRRQNPPRTPSPDYSSRRSEQSFRSAGEYPETSSQAAVKGSESNNGVVSHDSTVSTTITINREREREHYKTAELRRLSPIQPLSPLGFS</sequence>
<evidence type="ECO:0000259" key="3">
    <source>
        <dbReference type="PROSITE" id="PS50238"/>
    </source>
</evidence>
<dbReference type="Proteomes" id="UP000029964">
    <property type="component" value="Unassembled WGS sequence"/>
</dbReference>
<dbReference type="CDD" id="cd00159">
    <property type="entry name" value="RhoGAP"/>
    <property type="match status" value="1"/>
</dbReference>
<dbReference type="STRING" id="857340.A0A086TET0"/>
<dbReference type="Pfam" id="PF00620">
    <property type="entry name" value="RhoGAP"/>
    <property type="match status" value="1"/>
</dbReference>
<dbReference type="GO" id="GO:0007165">
    <property type="term" value="P:signal transduction"/>
    <property type="evidence" value="ECO:0007669"/>
    <property type="project" value="InterPro"/>
</dbReference>
<dbReference type="OrthoDB" id="185175at2759"/>
<evidence type="ECO:0000313" key="4">
    <source>
        <dbReference type="EMBL" id="KFH47862.1"/>
    </source>
</evidence>
<feature type="domain" description="Rho-GAP" evidence="3">
    <location>
        <begin position="408"/>
        <end position="599"/>
    </location>
</feature>
<dbReference type="SMART" id="SM00324">
    <property type="entry name" value="RhoGAP"/>
    <property type="match status" value="1"/>
</dbReference>
<keyword evidence="5" id="KW-1185">Reference proteome</keyword>
<feature type="compositionally biased region" description="Basic and acidic residues" evidence="2">
    <location>
        <begin position="680"/>
        <end position="695"/>
    </location>
</feature>
<dbReference type="InterPro" id="IPR050729">
    <property type="entry name" value="Rho-GAP"/>
</dbReference>
<feature type="region of interest" description="Disordered" evidence="2">
    <location>
        <begin position="601"/>
        <end position="708"/>
    </location>
</feature>
<evidence type="ECO:0000256" key="2">
    <source>
        <dbReference type="SAM" id="MobiDB-lite"/>
    </source>
</evidence>
<feature type="compositionally biased region" description="Polar residues" evidence="2">
    <location>
        <begin position="650"/>
        <end position="679"/>
    </location>
</feature>
<feature type="compositionally biased region" description="Basic and acidic residues" evidence="2">
    <location>
        <begin position="322"/>
        <end position="333"/>
    </location>
</feature>
<dbReference type="HOGENOM" id="CLU_017095_1_0_1"/>
<dbReference type="GO" id="GO:0005096">
    <property type="term" value="F:GTPase activator activity"/>
    <property type="evidence" value="ECO:0007669"/>
    <property type="project" value="UniProtKB-KW"/>
</dbReference>
<accession>A0A086TET0</accession>
<feature type="compositionally biased region" description="Basic and acidic residues" evidence="2">
    <location>
        <begin position="254"/>
        <end position="266"/>
    </location>
</feature>
<comment type="caution">
    <text evidence="4">The sequence shown here is derived from an EMBL/GenBank/DDBJ whole genome shotgun (WGS) entry which is preliminary data.</text>
</comment>
<proteinExistence type="predicted"/>
<dbReference type="EMBL" id="JPKY01000006">
    <property type="protein sequence ID" value="KFH47862.1"/>
    <property type="molecule type" value="Genomic_DNA"/>
</dbReference>
<feature type="compositionally biased region" description="Basic and acidic residues" evidence="2">
    <location>
        <begin position="612"/>
        <end position="623"/>
    </location>
</feature>
<dbReference type="GO" id="GO:0005938">
    <property type="term" value="C:cell cortex"/>
    <property type="evidence" value="ECO:0007669"/>
    <property type="project" value="UniProtKB-ARBA"/>
</dbReference>
<evidence type="ECO:0000313" key="5">
    <source>
        <dbReference type="Proteomes" id="UP000029964"/>
    </source>
</evidence>
<gene>
    <name evidence="4" type="ORF">ACRE_011490</name>
</gene>
<protein>
    <submittedName>
        <fullName evidence="4">Rho-type GTPase-activating protein-like protein</fullName>
    </submittedName>
</protein>
<keyword evidence="1" id="KW-0343">GTPase activation</keyword>
<dbReference type="AlphaFoldDB" id="A0A086TET0"/>
<dbReference type="PROSITE" id="PS50238">
    <property type="entry name" value="RHOGAP"/>
    <property type="match status" value="1"/>
</dbReference>
<organism evidence="4 5">
    <name type="scientific">Hapsidospora chrysogenum (strain ATCC 11550 / CBS 779.69 / DSM 880 / IAM 14645 / JCM 23072 / IMI 49137)</name>
    <name type="common">Acremonium chrysogenum</name>
    <dbReference type="NCBI Taxonomy" id="857340"/>
    <lineage>
        <taxon>Eukaryota</taxon>
        <taxon>Fungi</taxon>
        <taxon>Dikarya</taxon>
        <taxon>Ascomycota</taxon>
        <taxon>Pezizomycotina</taxon>
        <taxon>Sordariomycetes</taxon>
        <taxon>Hypocreomycetidae</taxon>
        <taxon>Hypocreales</taxon>
        <taxon>Bionectriaceae</taxon>
        <taxon>Hapsidospora</taxon>
    </lineage>
</organism>
<evidence type="ECO:0000256" key="1">
    <source>
        <dbReference type="ARBA" id="ARBA00022468"/>
    </source>
</evidence>
<dbReference type="PANTHER" id="PTHR23176:SF125">
    <property type="entry name" value="GTPASE ACTIVATOR (BEM2), PUTATIVE (AFU_ORTHOLOGUE AFUA_7G04450)-RELATED"/>
    <property type="match status" value="1"/>
</dbReference>
<dbReference type="PANTHER" id="PTHR23176">
    <property type="entry name" value="RHO/RAC/CDC GTPASE-ACTIVATING PROTEIN"/>
    <property type="match status" value="1"/>
</dbReference>
<dbReference type="SUPFAM" id="SSF48350">
    <property type="entry name" value="GTPase activation domain, GAP"/>
    <property type="match status" value="1"/>
</dbReference>
<dbReference type="InterPro" id="IPR008936">
    <property type="entry name" value="Rho_GTPase_activation_prot"/>
</dbReference>
<reference evidence="5" key="1">
    <citation type="journal article" date="2014" name="Genome Announc.">
        <title>Genome sequence and annotation of Acremonium chrysogenum, producer of the beta-lactam antibiotic cephalosporin C.</title>
        <authorList>
            <person name="Terfehr D."/>
            <person name="Dahlmann T.A."/>
            <person name="Specht T."/>
            <person name="Zadra I."/>
            <person name="Kuernsteiner H."/>
            <person name="Kueck U."/>
        </authorList>
    </citation>
    <scope>NUCLEOTIDE SEQUENCE [LARGE SCALE GENOMIC DNA]</scope>
    <source>
        <strain evidence="5">ATCC 11550 / CBS 779.69 / DSM 880 / IAM 14645 / JCM 23072 / IMI 49137</strain>
    </source>
</reference>
<feature type="compositionally biased region" description="Basic and acidic residues" evidence="2">
    <location>
        <begin position="304"/>
        <end position="313"/>
    </location>
</feature>
<feature type="region of interest" description="Disordered" evidence="2">
    <location>
        <begin position="1"/>
        <end position="351"/>
    </location>
</feature>
<dbReference type="Gene3D" id="1.10.555.10">
    <property type="entry name" value="Rho GTPase activation protein"/>
    <property type="match status" value="1"/>
</dbReference>
<feature type="compositionally biased region" description="Low complexity" evidence="2">
    <location>
        <begin position="17"/>
        <end position="30"/>
    </location>
</feature>
<dbReference type="InterPro" id="IPR000198">
    <property type="entry name" value="RhoGAP_dom"/>
</dbReference>